<reference evidence="2 3" key="1">
    <citation type="journal article" date="2018" name="Int. J. Syst. Evol. Microbiol.">
        <title>Epidermidibacterium keratini gen. nov., sp. nov., a member of the family Sporichthyaceae, isolated from keratin epidermis.</title>
        <authorList>
            <person name="Lee D.G."/>
            <person name="Trujillo M.E."/>
            <person name="Kang S."/>
            <person name="Nam J.J."/>
            <person name="Kim Y.J."/>
        </authorList>
    </citation>
    <scope>NUCLEOTIDE SEQUENCE [LARGE SCALE GENOMIC DNA]</scope>
    <source>
        <strain evidence="2 3">EPI-7</strain>
    </source>
</reference>
<feature type="compositionally biased region" description="Acidic residues" evidence="1">
    <location>
        <begin position="207"/>
        <end position="230"/>
    </location>
</feature>
<dbReference type="EMBL" id="CP047156">
    <property type="protein sequence ID" value="QHB99453.1"/>
    <property type="molecule type" value="Genomic_DNA"/>
</dbReference>
<sequence>MTELDTFTPGEAYQAESTSALVEWANGARAANGIAQSLAQTPFVPQSMQGKPALVTAAILAGFELGLQPISALRSIDVIQGTPAMRAHAIRGLVQSRGHEVWVEEATTTRAKVSGRRKGSDRVQTSTWTLDRAKGLNLTGKDNWRKQPQAMLVARATSELCRMIASDVLLGLPYSAEEIQDGADDESVAEKPKRTIKRKPAERPEPVEPELDEPPLPEPEDPPAVENDAG</sequence>
<dbReference type="InParanoid" id="A0A7L4YKS6"/>
<dbReference type="Proteomes" id="UP000463857">
    <property type="component" value="Chromosome"/>
</dbReference>
<feature type="compositionally biased region" description="Acidic residues" evidence="1">
    <location>
        <begin position="178"/>
        <end position="187"/>
    </location>
</feature>
<proteinExistence type="predicted"/>
<protein>
    <submittedName>
        <fullName evidence="2">Uncharacterized protein</fullName>
    </submittedName>
</protein>
<accession>A0A7L4YKS6</accession>
<dbReference type="OrthoDB" id="3693665at2"/>
<keyword evidence="3" id="KW-1185">Reference proteome</keyword>
<dbReference type="AlphaFoldDB" id="A0A7L4YKS6"/>
<organism evidence="2 3">
    <name type="scientific">Epidermidibacterium keratini</name>
    <dbReference type="NCBI Taxonomy" id="1891644"/>
    <lineage>
        <taxon>Bacteria</taxon>
        <taxon>Bacillati</taxon>
        <taxon>Actinomycetota</taxon>
        <taxon>Actinomycetes</taxon>
        <taxon>Sporichthyales</taxon>
        <taxon>Sporichthyaceae</taxon>
        <taxon>Epidermidibacterium</taxon>
    </lineage>
</organism>
<gene>
    <name evidence="2" type="ORF">EK0264_03595</name>
</gene>
<dbReference type="KEGG" id="eke:EK0264_03595"/>
<evidence type="ECO:0000256" key="1">
    <source>
        <dbReference type="SAM" id="MobiDB-lite"/>
    </source>
</evidence>
<feature type="region of interest" description="Disordered" evidence="1">
    <location>
        <begin position="178"/>
        <end position="230"/>
    </location>
</feature>
<evidence type="ECO:0000313" key="3">
    <source>
        <dbReference type="Proteomes" id="UP000463857"/>
    </source>
</evidence>
<name>A0A7L4YKS6_9ACTN</name>
<evidence type="ECO:0000313" key="2">
    <source>
        <dbReference type="EMBL" id="QHB99453.1"/>
    </source>
</evidence>
<feature type="compositionally biased region" description="Basic and acidic residues" evidence="1">
    <location>
        <begin position="188"/>
        <end position="206"/>
    </location>
</feature>
<dbReference type="RefSeq" id="WP_159543006.1">
    <property type="nucleotide sequence ID" value="NZ_CP047156.1"/>
</dbReference>